<dbReference type="FunFam" id="3.30.40.10:FF:000174">
    <property type="entry name" value="E3 ubiquitin-protein ligase MSL2"/>
    <property type="match status" value="1"/>
</dbReference>
<feature type="compositionally biased region" description="Polar residues" evidence="19">
    <location>
        <begin position="355"/>
        <end position="375"/>
    </location>
</feature>
<evidence type="ECO:0000313" key="22">
    <source>
        <dbReference type="Proteomes" id="UP000472260"/>
    </source>
</evidence>
<keyword evidence="14 18" id="KW-0539">Nucleus</keyword>
<evidence type="ECO:0000256" key="3">
    <source>
        <dbReference type="ARBA" id="ARBA00004286"/>
    </source>
</evidence>
<organism evidence="21 22">
    <name type="scientific">Sinocyclocheilus anshuiensis</name>
    <dbReference type="NCBI Taxonomy" id="1608454"/>
    <lineage>
        <taxon>Eukaryota</taxon>
        <taxon>Metazoa</taxon>
        <taxon>Chordata</taxon>
        <taxon>Craniata</taxon>
        <taxon>Vertebrata</taxon>
        <taxon>Euteleostomi</taxon>
        <taxon>Actinopterygii</taxon>
        <taxon>Neopterygii</taxon>
        <taxon>Teleostei</taxon>
        <taxon>Ostariophysi</taxon>
        <taxon>Cypriniformes</taxon>
        <taxon>Cyprinidae</taxon>
        <taxon>Cyprininae</taxon>
        <taxon>Sinocyclocheilus</taxon>
    </lineage>
</organism>
<evidence type="ECO:0000256" key="12">
    <source>
        <dbReference type="ARBA" id="ARBA00022833"/>
    </source>
</evidence>
<dbReference type="InterPro" id="IPR033467">
    <property type="entry name" value="Tesmin/TSO1-like_CXC"/>
</dbReference>
<dbReference type="CDD" id="cd13122">
    <property type="entry name" value="MSL2_CXC"/>
    <property type="match status" value="1"/>
</dbReference>
<evidence type="ECO:0000256" key="13">
    <source>
        <dbReference type="ARBA" id="ARBA00022853"/>
    </source>
</evidence>
<dbReference type="CDD" id="cd16522">
    <property type="entry name" value="RING-HC_MSL2"/>
    <property type="match status" value="1"/>
</dbReference>
<proteinExistence type="inferred from homology"/>
<dbReference type="Gene3D" id="3.30.40.10">
    <property type="entry name" value="Zinc/RING finger domain, C3HC4 (zinc finger)"/>
    <property type="match status" value="1"/>
</dbReference>
<dbReference type="Ensembl" id="ENSSANT00000108576.1">
    <property type="protein sequence ID" value="ENSSANP00000102295.1"/>
    <property type="gene ID" value="ENSSANG00000050198.1"/>
</dbReference>
<keyword evidence="11" id="KW-0833">Ubl conjugation pathway</keyword>
<evidence type="ECO:0000256" key="17">
    <source>
        <dbReference type="ARBA" id="ARBA00077415"/>
    </source>
</evidence>
<evidence type="ECO:0000256" key="14">
    <source>
        <dbReference type="ARBA" id="ARBA00023242"/>
    </source>
</evidence>
<dbReference type="GO" id="GO:0061630">
    <property type="term" value="F:ubiquitin protein ligase activity"/>
    <property type="evidence" value="ECO:0007669"/>
    <property type="project" value="UniProtKB-EC"/>
</dbReference>
<evidence type="ECO:0000256" key="5">
    <source>
        <dbReference type="ARBA" id="ARBA00012483"/>
    </source>
</evidence>
<dbReference type="GO" id="GO:0006325">
    <property type="term" value="P:chromatin organization"/>
    <property type="evidence" value="ECO:0007669"/>
    <property type="project" value="UniProtKB-KW"/>
</dbReference>
<accession>A0A671T262</accession>
<keyword evidence="12" id="KW-0862">Zinc</keyword>
<dbReference type="GO" id="GO:0016567">
    <property type="term" value="P:protein ubiquitination"/>
    <property type="evidence" value="ECO:0007669"/>
    <property type="project" value="TreeGrafter"/>
</dbReference>
<keyword evidence="10" id="KW-0863">Zinc-finger</keyword>
<dbReference type="PANTHER" id="PTHR16048">
    <property type="entry name" value="MSL2-RELATED"/>
    <property type="match status" value="1"/>
</dbReference>
<feature type="domain" description="CXC MSL2-type" evidence="20">
    <location>
        <begin position="522"/>
        <end position="573"/>
    </location>
</feature>
<dbReference type="PROSITE" id="PS52051">
    <property type="entry name" value="CXC_MSL2"/>
    <property type="match status" value="1"/>
</dbReference>
<evidence type="ECO:0000256" key="7">
    <source>
        <dbReference type="ARBA" id="ARBA00022679"/>
    </source>
</evidence>
<evidence type="ECO:0000259" key="20">
    <source>
        <dbReference type="PROSITE" id="PS52051"/>
    </source>
</evidence>
<dbReference type="GO" id="GO:0008270">
    <property type="term" value="F:zinc ion binding"/>
    <property type="evidence" value="ECO:0007669"/>
    <property type="project" value="UniProtKB-KW"/>
</dbReference>
<dbReference type="Proteomes" id="UP000472260">
    <property type="component" value="Unassembled WGS sequence"/>
</dbReference>
<evidence type="ECO:0000256" key="9">
    <source>
        <dbReference type="ARBA" id="ARBA00022763"/>
    </source>
</evidence>
<evidence type="ECO:0000256" key="10">
    <source>
        <dbReference type="ARBA" id="ARBA00022771"/>
    </source>
</evidence>
<reference evidence="21" key="1">
    <citation type="submission" date="2025-08" db="UniProtKB">
        <authorList>
            <consortium name="Ensembl"/>
        </authorList>
    </citation>
    <scope>IDENTIFICATION</scope>
</reference>
<keyword evidence="13" id="KW-0156">Chromatin regulator</keyword>
<name>A0A671T262_9TELE</name>
<dbReference type="GO" id="GO:0006974">
    <property type="term" value="P:DNA damage response"/>
    <property type="evidence" value="ECO:0007669"/>
    <property type="project" value="UniProtKB-KW"/>
</dbReference>
<dbReference type="AlphaFoldDB" id="A0A671T262"/>
<evidence type="ECO:0000256" key="6">
    <source>
        <dbReference type="ARBA" id="ARBA00022454"/>
    </source>
</evidence>
<dbReference type="Pfam" id="PF16682">
    <property type="entry name" value="MSL2-CXC"/>
    <property type="match status" value="1"/>
</dbReference>
<gene>
    <name evidence="21" type="primary">LOC107680240</name>
</gene>
<dbReference type="EC" id="2.3.2.27" evidence="5"/>
<dbReference type="InterPro" id="IPR032043">
    <property type="entry name" value="Msl2_Znf-RING"/>
</dbReference>
<keyword evidence="9" id="KW-0227">DNA damage</keyword>
<evidence type="ECO:0000313" key="21">
    <source>
        <dbReference type="Ensembl" id="ENSSANP00000102295.1"/>
    </source>
</evidence>
<feature type="region of interest" description="Disordered" evidence="19">
    <location>
        <begin position="1"/>
        <end position="50"/>
    </location>
</feature>
<evidence type="ECO:0000256" key="15">
    <source>
        <dbReference type="ARBA" id="ARBA00061593"/>
    </source>
</evidence>
<comment type="pathway">
    <text evidence="4">Protein modification; protein ubiquitination.</text>
</comment>
<dbReference type="InterPro" id="IPR037922">
    <property type="entry name" value="MSL2"/>
</dbReference>
<keyword evidence="6 18" id="KW-0158">Chromosome</keyword>
<keyword evidence="7" id="KW-0808">Transferase</keyword>
<dbReference type="SUPFAM" id="SSF57850">
    <property type="entry name" value="RING/U-box"/>
    <property type="match status" value="1"/>
</dbReference>
<feature type="region of interest" description="Disordered" evidence="19">
    <location>
        <begin position="355"/>
        <end position="387"/>
    </location>
</feature>
<dbReference type="SMART" id="SM01114">
    <property type="entry name" value="CXC"/>
    <property type="match status" value="1"/>
</dbReference>
<sequence>MAEGSDESGSEMGFEEDGGGDSSVWNVVRSRKRKKKGNETTNMDETDSEQSVIVTTRQEEEHKVIVKLYEEGTTFVIVHWGSDQDSLSVADQPASLLLLTELAEMNPVNATALYVSACRSLLQCDPMDPDTYRGLFNVLPFFRDSLSCLVCGNLLQDPVAPKNSSCQHYVCKGCKGKKMLLKPSCSWCKDYEQFEENKQLQILIDCYRNLCECVSVCVTTEQSASGVKGYPEVKKMLEEVLGVSQEQEDLSPVKDTLDVLHLKTETDSSQNSTDVILTDSDKPSEQIPAELETLEPVRADGPLKSDSALHMGTVTVNAKCKVSQETSAKSVQLSTESTSILKNLKSDIASKEISCGQTKSTPEPCQNSLQSQTSGALAPGHPPQPQTGLTCLATAHRKVHLSRKRSRSESDSETLQPLPITSLIQGPSVAATPPPKTAFEPKAPSPPAVVATNGGVLKVNKAVLGSTKNIQINTDLGNKKVQAKSKVAVPKAKGKAKDRLLSASVLAGQPGQPPKVVYKKTQEKKGCKCGRATQNPSVLTCRGQRCPCYSNRKACLDCICRGCQNSYMANGEKKLEAFAVPEKALEQTRLTLGINLTSISVRNAGTNAAGVLSLSAGSPMASFLTSSADEDQSFEEALEMHFNC</sequence>
<dbReference type="Pfam" id="PF16685">
    <property type="entry name" value="zf-RING_10"/>
    <property type="match status" value="1"/>
</dbReference>
<dbReference type="GO" id="GO:0072487">
    <property type="term" value="C:MSL complex"/>
    <property type="evidence" value="ECO:0007669"/>
    <property type="project" value="UniProtKB-UniRule"/>
</dbReference>
<dbReference type="PANTHER" id="PTHR16048:SF3">
    <property type="entry name" value="E3 UBIQUITIN-PROTEIN LIGASE MSL2"/>
    <property type="match status" value="1"/>
</dbReference>
<comment type="catalytic activity">
    <reaction evidence="1">
        <text>S-ubiquitinyl-[E2 ubiquitin-conjugating enzyme]-L-cysteine + [acceptor protein]-L-lysine = [E2 ubiquitin-conjugating enzyme]-L-cysteine + N(6)-ubiquitinyl-[acceptor protein]-L-lysine.</text>
        <dbReference type="EC" id="2.3.2.27"/>
    </reaction>
</comment>
<feature type="compositionally biased region" description="Acidic residues" evidence="19">
    <location>
        <begin position="1"/>
        <end position="19"/>
    </location>
</feature>
<reference evidence="21" key="2">
    <citation type="submission" date="2025-09" db="UniProtKB">
        <authorList>
            <consortium name="Ensembl"/>
        </authorList>
    </citation>
    <scope>IDENTIFICATION</scope>
</reference>
<dbReference type="GO" id="GO:0005634">
    <property type="term" value="C:nucleus"/>
    <property type="evidence" value="ECO:0007669"/>
    <property type="project" value="UniProtKB-SubCell"/>
</dbReference>
<evidence type="ECO:0000256" key="11">
    <source>
        <dbReference type="ARBA" id="ARBA00022786"/>
    </source>
</evidence>
<keyword evidence="22" id="KW-1185">Reference proteome</keyword>
<protein>
    <recommendedName>
        <fullName evidence="16">E3 ubiquitin-protein ligase MSL2</fullName>
        <ecNumber evidence="5">2.3.2.27</ecNumber>
    </recommendedName>
    <alternativeName>
        <fullName evidence="17">Male-specific lethal-2 homolog</fullName>
    </alternativeName>
</protein>
<evidence type="ECO:0000256" key="4">
    <source>
        <dbReference type="ARBA" id="ARBA00004906"/>
    </source>
</evidence>
<evidence type="ECO:0000256" key="18">
    <source>
        <dbReference type="PROSITE-ProRule" id="PRU01396"/>
    </source>
</evidence>
<dbReference type="InterPro" id="IPR013083">
    <property type="entry name" value="Znf_RING/FYVE/PHD"/>
</dbReference>
<comment type="similarity">
    <text evidence="15 18">Belongs to the MSL2 family.</text>
</comment>
<evidence type="ECO:0000256" key="2">
    <source>
        <dbReference type="ARBA" id="ARBA00004123"/>
    </source>
</evidence>
<evidence type="ECO:0000256" key="16">
    <source>
        <dbReference type="ARBA" id="ARBA00069328"/>
    </source>
</evidence>
<evidence type="ECO:0000256" key="8">
    <source>
        <dbReference type="ARBA" id="ARBA00022723"/>
    </source>
</evidence>
<keyword evidence="8" id="KW-0479">Metal-binding</keyword>
<evidence type="ECO:0000256" key="1">
    <source>
        <dbReference type="ARBA" id="ARBA00000900"/>
    </source>
</evidence>
<dbReference type="InterPro" id="IPR032049">
    <property type="entry name" value="Msl2-CXC"/>
</dbReference>
<evidence type="ECO:0000256" key="19">
    <source>
        <dbReference type="SAM" id="MobiDB-lite"/>
    </source>
</evidence>
<comment type="subcellular location">
    <subcellularLocation>
        <location evidence="3">Chromosome</location>
    </subcellularLocation>
    <subcellularLocation>
        <location evidence="2">Nucleus</location>
    </subcellularLocation>
</comment>